<reference evidence="5" key="2">
    <citation type="submission" date="2021-08" db="EMBL/GenBank/DDBJ databases">
        <authorList>
            <person name="Eriksson T."/>
        </authorList>
    </citation>
    <scope>NUCLEOTIDE SEQUENCE</scope>
    <source>
        <strain evidence="5">Stoneville</strain>
        <tissue evidence="5">Whole head</tissue>
    </source>
</reference>
<dbReference type="GO" id="GO:0008270">
    <property type="term" value="F:zinc ion binding"/>
    <property type="evidence" value="ECO:0007669"/>
    <property type="project" value="UniProtKB-KW"/>
</dbReference>
<dbReference type="Proteomes" id="UP000719412">
    <property type="component" value="Unassembled WGS sequence"/>
</dbReference>
<sequence>MRGPCNYRDALSPNGIRSRSFGTRPTRSATAERAAGAASRELRITCVAFGIRNHPCGWIAERHGAYRPALPAFGAVGEPEKLPFRYRLPFCRGRETPRHLARKRGSSSQITAPYHEGEPESPPSNYREATPFSGKPVLRQDDANAGDILTFTETEETFRAVNTRTVSTVETEELDTVPLTPIVENQEENQKQTEEKRQWAFDETKALIAAVDAHYEDMHHVKKRKTFWGIIAQELQSQKQLLRTDGAIGDFAYRWDATERALLPDFKSYLAQSGLCLCIVLLLILSEFAGFVKAFGFLKVTQNFSLFRGNSRKQMCREGEEVLCAKLLILCGVTKVVETRHEIFGLCLQTSALSSAPHEIKGQLSVEDNNVEVDNFSCSCKAGLSGTCKHISVCLLHCSRSNTADLEKISSTDIKCYWDKNKKEVGDSFLAKPLADCAKSKATQDVQNVKP</sequence>
<feature type="region of interest" description="Disordered" evidence="2">
    <location>
        <begin position="98"/>
        <end position="130"/>
    </location>
</feature>
<keyword evidence="1" id="KW-0479">Metal-binding</keyword>
<keyword evidence="6" id="KW-1185">Reference proteome</keyword>
<reference evidence="5" key="1">
    <citation type="journal article" date="2020" name="J Insects Food Feed">
        <title>The yellow mealworm (Tenebrio molitor) genome: a resource for the emerging insects as food and feed industry.</title>
        <authorList>
            <person name="Eriksson T."/>
            <person name="Andere A."/>
            <person name="Kelstrup H."/>
            <person name="Emery V."/>
            <person name="Picard C."/>
        </authorList>
    </citation>
    <scope>NUCLEOTIDE SEQUENCE</scope>
    <source>
        <strain evidence="5">Stoneville</strain>
        <tissue evidence="5">Whole head</tissue>
    </source>
</reference>
<evidence type="ECO:0000256" key="3">
    <source>
        <dbReference type="SAM" id="Phobius"/>
    </source>
</evidence>
<keyword evidence="1" id="KW-0862">Zinc</keyword>
<feature type="domain" description="SWIM-type" evidence="4">
    <location>
        <begin position="369"/>
        <end position="399"/>
    </location>
</feature>
<evidence type="ECO:0000313" key="6">
    <source>
        <dbReference type="Proteomes" id="UP000719412"/>
    </source>
</evidence>
<keyword evidence="3" id="KW-1133">Transmembrane helix</keyword>
<gene>
    <name evidence="5" type="ORF">GEV33_007102</name>
</gene>
<dbReference type="InterPro" id="IPR007527">
    <property type="entry name" value="Znf_SWIM"/>
</dbReference>
<evidence type="ECO:0000256" key="2">
    <source>
        <dbReference type="SAM" id="MobiDB-lite"/>
    </source>
</evidence>
<name>A0A8J6HJA7_TENMO</name>
<keyword evidence="3" id="KW-0472">Membrane</keyword>
<comment type="caution">
    <text evidence="5">The sequence shown here is derived from an EMBL/GenBank/DDBJ whole genome shotgun (WGS) entry which is preliminary data.</text>
</comment>
<accession>A0A8J6HJA7</accession>
<dbReference type="AlphaFoldDB" id="A0A8J6HJA7"/>
<keyword evidence="1" id="KW-0863">Zinc-finger</keyword>
<proteinExistence type="predicted"/>
<evidence type="ECO:0000256" key="1">
    <source>
        <dbReference type="PROSITE-ProRule" id="PRU00325"/>
    </source>
</evidence>
<keyword evidence="3" id="KW-0812">Transmembrane</keyword>
<evidence type="ECO:0000313" key="5">
    <source>
        <dbReference type="EMBL" id="KAH0815689.1"/>
    </source>
</evidence>
<dbReference type="PROSITE" id="PS50966">
    <property type="entry name" value="ZF_SWIM"/>
    <property type="match status" value="1"/>
</dbReference>
<dbReference type="EMBL" id="JABDTM020022749">
    <property type="protein sequence ID" value="KAH0815689.1"/>
    <property type="molecule type" value="Genomic_DNA"/>
</dbReference>
<protein>
    <recommendedName>
        <fullName evidence="4">SWIM-type domain-containing protein</fullName>
    </recommendedName>
</protein>
<feature type="transmembrane region" description="Helical" evidence="3">
    <location>
        <begin position="269"/>
        <end position="292"/>
    </location>
</feature>
<organism evidence="5 6">
    <name type="scientific">Tenebrio molitor</name>
    <name type="common">Yellow mealworm beetle</name>
    <dbReference type="NCBI Taxonomy" id="7067"/>
    <lineage>
        <taxon>Eukaryota</taxon>
        <taxon>Metazoa</taxon>
        <taxon>Ecdysozoa</taxon>
        <taxon>Arthropoda</taxon>
        <taxon>Hexapoda</taxon>
        <taxon>Insecta</taxon>
        <taxon>Pterygota</taxon>
        <taxon>Neoptera</taxon>
        <taxon>Endopterygota</taxon>
        <taxon>Coleoptera</taxon>
        <taxon>Polyphaga</taxon>
        <taxon>Cucujiformia</taxon>
        <taxon>Tenebrionidae</taxon>
        <taxon>Tenebrio</taxon>
    </lineage>
</organism>
<evidence type="ECO:0000259" key="4">
    <source>
        <dbReference type="PROSITE" id="PS50966"/>
    </source>
</evidence>